<evidence type="ECO:0000313" key="3">
    <source>
        <dbReference type="Proteomes" id="UP000584670"/>
    </source>
</evidence>
<comment type="caution">
    <text evidence="2">The sequence shown here is derived from an EMBL/GenBank/DDBJ whole genome shotgun (WGS) entry which is preliminary data.</text>
</comment>
<proteinExistence type="predicted"/>
<feature type="transmembrane region" description="Helical" evidence="1">
    <location>
        <begin position="34"/>
        <end position="57"/>
    </location>
</feature>
<keyword evidence="3" id="KW-1185">Reference proteome</keyword>
<dbReference type="Proteomes" id="UP000584670">
    <property type="component" value="Unassembled WGS sequence"/>
</dbReference>
<dbReference type="InterPro" id="IPR025101">
    <property type="entry name" value="DUF4012"/>
</dbReference>
<dbReference type="Pfam" id="PF13196">
    <property type="entry name" value="DUF4012"/>
    <property type="match status" value="1"/>
</dbReference>
<keyword evidence="1" id="KW-0472">Membrane</keyword>
<keyword evidence="1" id="KW-0812">Transmembrane</keyword>
<name>A0A7X1JAT2_9ACTN</name>
<dbReference type="EMBL" id="JACMSF010000061">
    <property type="protein sequence ID" value="MBC2906875.1"/>
    <property type="molecule type" value="Genomic_DNA"/>
</dbReference>
<dbReference type="RefSeq" id="WP_186286843.1">
    <property type="nucleotide sequence ID" value="NZ_JACMSF010000061.1"/>
</dbReference>
<evidence type="ECO:0000256" key="1">
    <source>
        <dbReference type="SAM" id="Phobius"/>
    </source>
</evidence>
<reference evidence="2 3" key="1">
    <citation type="submission" date="2020-08" db="EMBL/GenBank/DDBJ databases">
        <title>Streptomyces sp. PSKA01 genome sequencing and assembly.</title>
        <authorList>
            <person name="Mandal S."/>
            <person name="Maiti P.K."/>
            <person name="Das P."/>
        </authorList>
    </citation>
    <scope>NUCLEOTIDE SEQUENCE [LARGE SCALE GENOMIC DNA]</scope>
    <source>
        <strain evidence="2 3">PSKA01</strain>
    </source>
</reference>
<keyword evidence="1" id="KW-1133">Transmembrane helix</keyword>
<evidence type="ECO:0000313" key="2">
    <source>
        <dbReference type="EMBL" id="MBC2906875.1"/>
    </source>
</evidence>
<accession>A0A7X1JAT2</accession>
<sequence>MTEQKVRPAVPRHPGLALGAFRLRGSCRRRSVRYTLLAVAALSLAGAAWITVTGLLARSELLNAQRDLATLRQSIMGSPGSATPASPDKAMRSAAAHAARAHKLTTGPAWYAASHVPFLGRPLSTVRGIAQAADQVAGDILPPMVHLAAKPPDAARRDGLPALLSTLRGRAPALDRAAQAASDTRRLADGLPPTPWVPGVDRARTQLISQLHGMAPAMADVAVAGRVLPPMLGADGPRRYIVVFQNTAESRGTGGLPGAFTVLTAHQGRLRFETFGTDGMLVDERPDIDLGAEYRRRYGAMNPTGTWANSNVSPHFPYAARIWAAMWREHSGQRVDGAIALDPSAMGRLLQATGPARLPDGTAVTADNVVDLTERTAYASFSDSRVRQAYLLDVARAAAATLIGTLDTPERMPELLRATYDVAGEGRLQVWSAQPREQRLLQSRPVAGALPAKPGPFAGLVLINAAGGKLDYYLDRELHWIPGRCTRRGRPVIARITLANRAPTSGLPPYVTQRGDKPPYPTRPGDNRLLVSYYASSHARLTRATLDGRPVNVGSGTERGHAVFTVDVELPAQQSRTLKLHLLEPISDQTPVLLRQPLITPLRARVDSYPACRG</sequence>
<protein>
    <submittedName>
        <fullName evidence="2">DUF4012 domain-containing protein</fullName>
    </submittedName>
</protein>
<dbReference type="AlphaFoldDB" id="A0A7X1JAT2"/>
<gene>
    <name evidence="2" type="ORF">H4N64_36220</name>
</gene>
<organism evidence="2 3">
    <name type="scientific">Streptomyces cupreus</name>
    <dbReference type="NCBI Taxonomy" id="2759956"/>
    <lineage>
        <taxon>Bacteria</taxon>
        <taxon>Bacillati</taxon>
        <taxon>Actinomycetota</taxon>
        <taxon>Actinomycetes</taxon>
        <taxon>Kitasatosporales</taxon>
        <taxon>Streptomycetaceae</taxon>
        <taxon>Streptomyces</taxon>
    </lineage>
</organism>